<dbReference type="Gene3D" id="1.20.5.110">
    <property type="match status" value="1"/>
</dbReference>
<feature type="compositionally biased region" description="Gly residues" evidence="12">
    <location>
        <begin position="30"/>
        <end position="40"/>
    </location>
</feature>
<dbReference type="Pfam" id="PF00957">
    <property type="entry name" value="Synaptobrevin"/>
    <property type="match status" value="1"/>
</dbReference>
<comment type="similarity">
    <text evidence="2">Belongs to the synaptobrevin family.</text>
</comment>
<evidence type="ECO:0000256" key="6">
    <source>
        <dbReference type="ARBA" id="ARBA00023139"/>
    </source>
</evidence>
<organism evidence="15 16">
    <name type="scientific">Felis catus</name>
    <name type="common">Cat</name>
    <name type="synonym">Felis silvestris catus</name>
    <dbReference type="NCBI Taxonomy" id="9685"/>
    <lineage>
        <taxon>Eukaryota</taxon>
        <taxon>Metazoa</taxon>
        <taxon>Chordata</taxon>
        <taxon>Craniata</taxon>
        <taxon>Vertebrata</taxon>
        <taxon>Euteleostomi</taxon>
        <taxon>Mammalia</taxon>
        <taxon>Eutheria</taxon>
        <taxon>Laurasiatheria</taxon>
        <taxon>Carnivora</taxon>
        <taxon>Feliformia</taxon>
        <taxon>Felidae</taxon>
        <taxon>Felinae</taxon>
        <taxon>Felis</taxon>
    </lineage>
</organism>
<keyword evidence="4" id="KW-0813">Transport</keyword>
<dbReference type="CDD" id="cd15867">
    <property type="entry name" value="R-SNARE_YKT6"/>
    <property type="match status" value="1"/>
</dbReference>
<dbReference type="CDD" id="cd14824">
    <property type="entry name" value="Longin"/>
    <property type="match status" value="1"/>
</dbReference>
<proteinExistence type="inferred from homology"/>
<keyword evidence="3" id="KW-0488">Methylation</keyword>
<accession>A0ABI7XEQ1</accession>
<dbReference type="GeneTree" id="ENSGT00390000015164"/>
<gene>
    <name evidence="15" type="primary">YKT6</name>
</gene>
<evidence type="ECO:0000256" key="7">
    <source>
        <dbReference type="ARBA" id="ARBA00023288"/>
    </source>
</evidence>
<dbReference type="SUPFAM" id="SSF58038">
    <property type="entry name" value="SNARE fusion complex"/>
    <property type="match status" value="1"/>
</dbReference>
<evidence type="ECO:0000256" key="12">
    <source>
        <dbReference type="SAM" id="MobiDB-lite"/>
    </source>
</evidence>
<dbReference type="Proteomes" id="UP000823872">
    <property type="component" value="Chromosome A2"/>
</dbReference>
<keyword evidence="16" id="KW-1185">Reference proteome</keyword>
<reference evidence="15" key="2">
    <citation type="submission" date="2025-08" db="UniProtKB">
        <authorList>
            <consortium name="Ensembl"/>
        </authorList>
    </citation>
    <scope>IDENTIFICATION</scope>
    <source>
        <strain evidence="15">breed Abyssinian</strain>
    </source>
</reference>
<dbReference type="Gene3D" id="3.30.450.50">
    <property type="entry name" value="Longin domain"/>
    <property type="match status" value="1"/>
</dbReference>
<keyword evidence="4" id="KW-0653">Protein transport</keyword>
<evidence type="ECO:0000256" key="2">
    <source>
        <dbReference type="ARBA" id="ARBA00008025"/>
    </source>
</evidence>
<feature type="compositionally biased region" description="Low complexity" evidence="12">
    <location>
        <begin position="138"/>
        <end position="151"/>
    </location>
</feature>
<feature type="domain" description="V-SNARE coiled-coil homology" evidence="14">
    <location>
        <begin position="270"/>
        <end position="330"/>
    </location>
</feature>
<sequence>MTEGEAHEGQGGPGGDGARPQGEGRTPPQGKGGPTQAGGGGAEVLRLRLARTACLHPHPSAFVFPSVLICIRGTKSLRRDRGGGTRPEPEANPAPGGEAGVGPVSSRRRSSGAAAALLGASPSRGRAGGLRARRHEAVQPQRPVQRRAQGGAAQSRVRRVLLQLLPEVQEFMTFTSQLIVERSAKGSRASVKEQEYLCHVYVRNDSLAGVVIADSEYPSRVAFTLLEKVLDEFSKQVDRIEWPVGSPATIHYTALDGHLSRYQNPREADPMSKVQAELDETKIILHNTMESLLERGEKLDDLVSKSEVLGTQSKAFYKTARKQNSCCAVM</sequence>
<evidence type="ECO:0000256" key="3">
    <source>
        <dbReference type="ARBA" id="ARBA00022481"/>
    </source>
</evidence>
<feature type="compositionally biased region" description="Low complexity" evidence="12">
    <location>
        <begin position="91"/>
        <end position="125"/>
    </location>
</feature>
<evidence type="ECO:0000259" key="13">
    <source>
        <dbReference type="PROSITE" id="PS50859"/>
    </source>
</evidence>
<evidence type="ECO:0000313" key="16">
    <source>
        <dbReference type="Proteomes" id="UP000823872"/>
    </source>
</evidence>
<evidence type="ECO:0000256" key="9">
    <source>
        <dbReference type="ARBA" id="ARBA00025256"/>
    </source>
</evidence>
<keyword evidence="6" id="KW-0564">Palmitate</keyword>
<dbReference type="PROSITE" id="PS50859">
    <property type="entry name" value="LONGIN"/>
    <property type="match status" value="1"/>
</dbReference>
<evidence type="ECO:0000256" key="11">
    <source>
        <dbReference type="PROSITE-ProRule" id="PRU00290"/>
    </source>
</evidence>
<evidence type="ECO:0000256" key="4">
    <source>
        <dbReference type="ARBA" id="ARBA00022927"/>
    </source>
</evidence>
<keyword evidence="5" id="KW-0472">Membrane</keyword>
<evidence type="ECO:0000313" key="15">
    <source>
        <dbReference type="Ensembl" id="ENSFCTP00005021002.1"/>
    </source>
</evidence>
<feature type="compositionally biased region" description="Basic and acidic residues" evidence="12">
    <location>
        <begin position="77"/>
        <end position="89"/>
    </location>
</feature>
<keyword evidence="7" id="KW-0449">Lipoprotein</keyword>
<dbReference type="InterPro" id="IPR010908">
    <property type="entry name" value="Longin_dom"/>
</dbReference>
<dbReference type="InterPro" id="IPR045848">
    <property type="entry name" value="R-SNARE_YKT6"/>
</dbReference>
<dbReference type="Pfam" id="PF13774">
    <property type="entry name" value="Longin"/>
    <property type="match status" value="1"/>
</dbReference>
<evidence type="ECO:0000256" key="10">
    <source>
        <dbReference type="ARBA" id="ARBA00025701"/>
    </source>
</evidence>
<dbReference type="PANTHER" id="PTHR45806">
    <property type="entry name" value="SYNAPTOBREVIN HOMOLOG YKT6"/>
    <property type="match status" value="1"/>
</dbReference>
<dbReference type="Ensembl" id="ENSFCTT00005031776.1">
    <property type="protein sequence ID" value="ENSFCTP00005021002.1"/>
    <property type="gene ID" value="ENSFCTG00005011315.1"/>
</dbReference>
<feature type="region of interest" description="Disordered" evidence="12">
    <location>
        <begin position="77"/>
        <end position="151"/>
    </location>
</feature>
<evidence type="ECO:0000256" key="1">
    <source>
        <dbReference type="ARBA" id="ARBA00004444"/>
    </source>
</evidence>
<protein>
    <submittedName>
        <fullName evidence="15">YKT6 v-SNARE homolog</fullName>
    </submittedName>
</protein>
<keyword evidence="8" id="KW-0636">Prenylation</keyword>
<comment type="function">
    <text evidence="9">Vesicular soluble NSF attachment protein receptor (v-SNARE) mediating vesicle docking and fusion to a specific acceptor cellular compartment. Functions in endoplasmic reticulum to Golgi transport; as part of a SNARE complex composed of GOSR1, GOSR2 and STX5. Functions in early/recycling endosome to TGN transport; as part of a SNARE complex composed of BET1L, GOSR1 and STX5. Has a S-palmitoyl transferase activity.</text>
</comment>
<evidence type="ECO:0000259" key="14">
    <source>
        <dbReference type="PROSITE" id="PS50892"/>
    </source>
</evidence>
<comment type="subcellular location">
    <subcellularLocation>
        <location evidence="10">Cytoplasmic vesicle membrane</location>
        <topology evidence="10">Lipid-anchor</topology>
        <orientation evidence="10">Cytoplasmic side</orientation>
    </subcellularLocation>
    <subcellularLocation>
        <location evidence="1">Golgi apparatus membrane</location>
        <topology evidence="1">Lipid-anchor</topology>
        <orientation evidence="1">Cytoplasmic side</orientation>
    </subcellularLocation>
</comment>
<feature type="domain" description="Longin" evidence="13">
    <location>
        <begin position="143"/>
        <end position="263"/>
    </location>
</feature>
<dbReference type="PANTHER" id="PTHR45806:SF1">
    <property type="entry name" value="SYNAPTOBREVIN HOMOLOG YKT6"/>
    <property type="match status" value="1"/>
</dbReference>
<dbReference type="InterPro" id="IPR042855">
    <property type="entry name" value="V_SNARE_CC"/>
</dbReference>
<dbReference type="InterPro" id="IPR011012">
    <property type="entry name" value="Longin-like_dom_sf"/>
</dbReference>
<name>A0ABI7XEQ1_FELCA</name>
<feature type="region of interest" description="Disordered" evidence="12">
    <location>
        <begin position="1"/>
        <end position="40"/>
    </location>
</feature>
<evidence type="ECO:0000256" key="5">
    <source>
        <dbReference type="ARBA" id="ARBA00023136"/>
    </source>
</evidence>
<dbReference type="SMART" id="SM01270">
    <property type="entry name" value="Longin"/>
    <property type="match status" value="1"/>
</dbReference>
<dbReference type="PROSITE" id="PS50892">
    <property type="entry name" value="V_SNARE"/>
    <property type="match status" value="1"/>
</dbReference>
<reference evidence="15 16" key="1">
    <citation type="submission" date="2021-02" db="EMBL/GenBank/DDBJ databases">
        <title>Safari Cat Assemblies.</title>
        <authorList>
            <person name="Bredemeyer K.R."/>
            <person name="Murphy W.J."/>
        </authorList>
    </citation>
    <scope>NUCLEOTIDE SEQUENCE [LARGE SCALE GENOMIC DNA]</scope>
</reference>
<dbReference type="SUPFAM" id="SSF64356">
    <property type="entry name" value="SNARE-like"/>
    <property type="match status" value="1"/>
</dbReference>
<evidence type="ECO:0000256" key="8">
    <source>
        <dbReference type="ARBA" id="ARBA00023289"/>
    </source>
</evidence>
<keyword evidence="11" id="KW-0175">Coiled coil</keyword>
<reference evidence="15" key="3">
    <citation type="submission" date="2025-09" db="UniProtKB">
        <authorList>
            <consortium name="Ensembl"/>
        </authorList>
    </citation>
    <scope>IDENTIFICATION</scope>
    <source>
        <strain evidence="15">breed Abyssinian</strain>
    </source>
</reference>
<feature type="compositionally biased region" description="Low complexity" evidence="12">
    <location>
        <begin position="18"/>
        <end position="29"/>
    </location>
</feature>